<dbReference type="InterPro" id="IPR013783">
    <property type="entry name" value="Ig-like_fold"/>
</dbReference>
<evidence type="ECO:0000256" key="3">
    <source>
        <dbReference type="ARBA" id="ARBA00022475"/>
    </source>
</evidence>
<keyword evidence="10" id="KW-1185">Reference proteome</keyword>
<dbReference type="AlphaFoldDB" id="A0A2W2EHU0"/>
<evidence type="ECO:0000256" key="6">
    <source>
        <dbReference type="ARBA" id="ARBA00023136"/>
    </source>
</evidence>
<dbReference type="PANTHER" id="PTHR43227:SF8">
    <property type="entry name" value="DIACETYLCHITOBIOSE UPTAKE SYSTEM PERMEASE PROTEIN DASB"/>
    <property type="match status" value="1"/>
</dbReference>
<feature type="transmembrane region" description="Helical" evidence="7">
    <location>
        <begin position="48"/>
        <end position="70"/>
    </location>
</feature>
<sequence length="466" mass="49876">MTITPDPAQDLRPTSDERVIGRASVAGGPGDRHRTVRPAPRRSRDARLIAALFLGPALLMLLVLVCYPIVYTVWLSFRSGDGTRFVGWDNYATMLTSSNTRRAILNNLIWVVVAPTVVTVVGLIFAVLTERLRRASALKAILFMPMAISFLAAGVTFRLVYDEDPNRGVVNAAAVTVHDVFVDPSRYHGMDVRDNREVVSVADGFETRGPVASGQVIQLPLVGLPPNRIPADAVAASPPPAGPGLQGVVWLDFTRGGSGQPGVIDSAEVGLPQMTVEALAAGGEVVATTHTDVAGRFAFPELTGGPYVVRLPADNFAEPFNGITWLGPSLITPAVIGAYIWIWAGFAMVLVSAGLAALPREALEAARMDGASEWQTFRHVTVPLVRPVLIVVMVTLTINVLKIFDLVYVLAPEASQSHATVVALEMYRVSFGGGLDYGLGSALAVLLFALVLPAMLFNIRRLKGDR</sequence>
<dbReference type="InterPro" id="IPR035906">
    <property type="entry name" value="MetI-like_sf"/>
</dbReference>
<feature type="transmembrane region" description="Helical" evidence="7">
    <location>
        <begin position="140"/>
        <end position="161"/>
    </location>
</feature>
<dbReference type="SUPFAM" id="SSF161098">
    <property type="entry name" value="MetI-like"/>
    <property type="match status" value="1"/>
</dbReference>
<keyword evidence="6 7" id="KW-0472">Membrane</keyword>
<evidence type="ECO:0000256" key="5">
    <source>
        <dbReference type="ARBA" id="ARBA00022989"/>
    </source>
</evidence>
<proteinExistence type="inferred from homology"/>
<dbReference type="PROSITE" id="PS50928">
    <property type="entry name" value="ABC_TM1"/>
    <property type="match status" value="1"/>
</dbReference>
<evidence type="ECO:0000256" key="4">
    <source>
        <dbReference type="ARBA" id="ARBA00022692"/>
    </source>
</evidence>
<feature type="domain" description="ABC transmembrane type-1" evidence="8">
    <location>
        <begin position="104"/>
        <end position="458"/>
    </location>
</feature>
<feature type="transmembrane region" description="Helical" evidence="7">
    <location>
        <begin position="338"/>
        <end position="358"/>
    </location>
</feature>
<dbReference type="GO" id="GO:0055085">
    <property type="term" value="P:transmembrane transport"/>
    <property type="evidence" value="ECO:0007669"/>
    <property type="project" value="InterPro"/>
</dbReference>
<gene>
    <name evidence="9" type="ORF">C1I95_02165</name>
</gene>
<dbReference type="OrthoDB" id="3515028at2"/>
<dbReference type="CDD" id="cd06261">
    <property type="entry name" value="TM_PBP2"/>
    <property type="match status" value="1"/>
</dbReference>
<evidence type="ECO:0000259" key="8">
    <source>
        <dbReference type="PROSITE" id="PS50928"/>
    </source>
</evidence>
<evidence type="ECO:0000256" key="2">
    <source>
        <dbReference type="ARBA" id="ARBA00022448"/>
    </source>
</evidence>
<dbReference type="Proteomes" id="UP000248924">
    <property type="component" value="Unassembled WGS sequence"/>
</dbReference>
<dbReference type="Gene3D" id="2.60.40.10">
    <property type="entry name" value="Immunoglobulins"/>
    <property type="match status" value="1"/>
</dbReference>
<evidence type="ECO:0000313" key="10">
    <source>
        <dbReference type="Proteomes" id="UP000248924"/>
    </source>
</evidence>
<feature type="transmembrane region" description="Helical" evidence="7">
    <location>
        <begin position="108"/>
        <end position="128"/>
    </location>
</feature>
<keyword evidence="4 7" id="KW-0812">Transmembrane</keyword>
<dbReference type="InterPro" id="IPR050809">
    <property type="entry name" value="UgpAE/MalFG_permease"/>
</dbReference>
<feature type="transmembrane region" description="Helical" evidence="7">
    <location>
        <begin position="437"/>
        <end position="459"/>
    </location>
</feature>
<keyword evidence="3" id="KW-1003">Cell membrane</keyword>
<organism evidence="9 10">
    <name type="scientific">Micromonospora craterilacus</name>
    <dbReference type="NCBI Taxonomy" id="1655439"/>
    <lineage>
        <taxon>Bacteria</taxon>
        <taxon>Bacillati</taxon>
        <taxon>Actinomycetota</taxon>
        <taxon>Actinomycetes</taxon>
        <taxon>Micromonosporales</taxon>
        <taxon>Micromonosporaceae</taxon>
        <taxon>Micromonospora</taxon>
    </lineage>
</organism>
<dbReference type="Gene3D" id="1.10.3720.10">
    <property type="entry name" value="MetI-like"/>
    <property type="match status" value="2"/>
</dbReference>
<comment type="similarity">
    <text evidence="7">Belongs to the binding-protein-dependent transport system permease family.</text>
</comment>
<comment type="subcellular location">
    <subcellularLocation>
        <location evidence="1 7">Cell membrane</location>
        <topology evidence="1 7">Multi-pass membrane protein</topology>
    </subcellularLocation>
</comment>
<evidence type="ECO:0000313" key="9">
    <source>
        <dbReference type="EMBL" id="PZG23852.1"/>
    </source>
</evidence>
<dbReference type="PANTHER" id="PTHR43227">
    <property type="entry name" value="BLL4140 PROTEIN"/>
    <property type="match status" value="1"/>
</dbReference>
<reference evidence="9 10" key="1">
    <citation type="submission" date="2018-01" db="EMBL/GenBank/DDBJ databases">
        <title>Draft genome sequence of Jishengella sp. NA12.</title>
        <authorList>
            <person name="Sahin N."/>
            <person name="Ay H."/>
            <person name="Saygin H."/>
        </authorList>
    </citation>
    <scope>NUCLEOTIDE SEQUENCE [LARGE SCALE GENOMIC DNA]</scope>
    <source>
        <strain evidence="9 10">NA12</strain>
    </source>
</reference>
<accession>A0A2W2EHU0</accession>
<evidence type="ECO:0000256" key="7">
    <source>
        <dbReference type="RuleBase" id="RU363032"/>
    </source>
</evidence>
<dbReference type="InterPro" id="IPR000515">
    <property type="entry name" value="MetI-like"/>
</dbReference>
<dbReference type="Pfam" id="PF00528">
    <property type="entry name" value="BPD_transp_1"/>
    <property type="match status" value="1"/>
</dbReference>
<evidence type="ECO:0000256" key="1">
    <source>
        <dbReference type="ARBA" id="ARBA00004651"/>
    </source>
</evidence>
<name>A0A2W2EHU0_9ACTN</name>
<comment type="caution">
    <text evidence="9">The sequence shown here is derived from an EMBL/GenBank/DDBJ whole genome shotgun (WGS) entry which is preliminary data.</text>
</comment>
<dbReference type="RefSeq" id="WP_111212048.1">
    <property type="nucleotide sequence ID" value="NZ_POTY01000006.1"/>
</dbReference>
<dbReference type="GO" id="GO:0005975">
    <property type="term" value="P:carbohydrate metabolic process"/>
    <property type="evidence" value="ECO:0007669"/>
    <property type="project" value="UniProtKB-ARBA"/>
</dbReference>
<protein>
    <submittedName>
        <fullName evidence="9">ABC transporter permease</fullName>
    </submittedName>
</protein>
<dbReference type="EMBL" id="POTY01000006">
    <property type="protein sequence ID" value="PZG23852.1"/>
    <property type="molecule type" value="Genomic_DNA"/>
</dbReference>
<feature type="transmembrane region" description="Helical" evidence="7">
    <location>
        <begin position="388"/>
        <end position="411"/>
    </location>
</feature>
<keyword evidence="5 7" id="KW-1133">Transmembrane helix</keyword>
<dbReference type="SUPFAM" id="SSF117074">
    <property type="entry name" value="Hypothetical protein PA1324"/>
    <property type="match status" value="1"/>
</dbReference>
<dbReference type="SUPFAM" id="SSF160964">
    <property type="entry name" value="MalF N-terminal region-like"/>
    <property type="match status" value="1"/>
</dbReference>
<keyword evidence="2 7" id="KW-0813">Transport</keyword>
<dbReference type="GO" id="GO:0005886">
    <property type="term" value="C:plasma membrane"/>
    <property type="evidence" value="ECO:0007669"/>
    <property type="project" value="UniProtKB-SubCell"/>
</dbReference>